<dbReference type="SUPFAM" id="SSF58104">
    <property type="entry name" value="Methyl-accepting chemotaxis protein (MCP) signaling domain"/>
    <property type="match status" value="1"/>
</dbReference>
<feature type="domain" description="Methyl-accepting transducer" evidence="9">
    <location>
        <begin position="274"/>
        <end position="518"/>
    </location>
</feature>
<evidence type="ECO:0000259" key="9">
    <source>
        <dbReference type="PROSITE" id="PS50111"/>
    </source>
</evidence>
<dbReference type="PANTHER" id="PTHR32089">
    <property type="entry name" value="METHYL-ACCEPTING CHEMOTAXIS PROTEIN MCPB"/>
    <property type="match status" value="1"/>
</dbReference>
<dbReference type="PANTHER" id="PTHR32089:SF119">
    <property type="entry name" value="METHYL-ACCEPTING CHEMOTAXIS PROTEIN CTPL"/>
    <property type="match status" value="1"/>
</dbReference>
<accession>A6EWA7</accession>
<evidence type="ECO:0000256" key="3">
    <source>
        <dbReference type="ARBA" id="ARBA00022989"/>
    </source>
</evidence>
<dbReference type="SMART" id="SM00283">
    <property type="entry name" value="MA"/>
    <property type="match status" value="1"/>
</dbReference>
<dbReference type="Proteomes" id="UP000005856">
    <property type="component" value="Unassembled WGS sequence"/>
</dbReference>
<keyword evidence="2 8" id="KW-0812">Transmembrane</keyword>
<evidence type="ECO:0000313" key="10">
    <source>
        <dbReference type="EMBL" id="EDM49294.1"/>
    </source>
</evidence>
<dbReference type="EMBL" id="ABCP01000002">
    <property type="protein sequence ID" value="EDM49294.1"/>
    <property type="molecule type" value="Genomic_DNA"/>
</dbReference>
<dbReference type="Pfam" id="PF00015">
    <property type="entry name" value="MCPsignal"/>
    <property type="match status" value="1"/>
</dbReference>
<evidence type="ECO:0000256" key="5">
    <source>
        <dbReference type="ARBA" id="ARBA00023224"/>
    </source>
</evidence>
<proteinExistence type="inferred from homology"/>
<evidence type="ECO:0000256" key="4">
    <source>
        <dbReference type="ARBA" id="ARBA00023136"/>
    </source>
</evidence>
<reference evidence="10 11" key="1">
    <citation type="submission" date="2007-06" db="EMBL/GenBank/DDBJ databases">
        <authorList>
            <person name="Green D."/>
            <person name="Ferriera S."/>
            <person name="Johnson J."/>
            <person name="Kravitz S."/>
            <person name="Beeson K."/>
            <person name="Sutton G."/>
            <person name="Rogers Y.-H."/>
            <person name="Friedman R."/>
            <person name="Frazier M."/>
            <person name="Venter J.C."/>
        </authorList>
    </citation>
    <scope>NUCLEOTIDE SEQUENCE [LARGE SCALE GENOMIC DNA]</scope>
    <source>
        <strain evidence="10 11">DG893</strain>
    </source>
</reference>
<protein>
    <submittedName>
        <fullName evidence="10">Methyl-accepting chemotaxis protein</fullName>
    </submittedName>
</protein>
<dbReference type="AlphaFoldDB" id="A6EWA7"/>
<evidence type="ECO:0000256" key="1">
    <source>
        <dbReference type="ARBA" id="ARBA00004141"/>
    </source>
</evidence>
<organism evidence="10 11">
    <name type="scientific">Marinobacter algicola DG893</name>
    <dbReference type="NCBI Taxonomy" id="443152"/>
    <lineage>
        <taxon>Bacteria</taxon>
        <taxon>Pseudomonadati</taxon>
        <taxon>Pseudomonadota</taxon>
        <taxon>Gammaproteobacteria</taxon>
        <taxon>Pseudomonadales</taxon>
        <taxon>Marinobacteraceae</taxon>
        <taxon>Marinobacter</taxon>
    </lineage>
</organism>
<dbReference type="PRINTS" id="PR00260">
    <property type="entry name" value="CHEMTRNSDUCR"/>
</dbReference>
<keyword evidence="4 8" id="KW-0472">Membrane</keyword>
<dbReference type="InterPro" id="IPR004089">
    <property type="entry name" value="MCPsignal_dom"/>
</dbReference>
<comment type="subcellular location">
    <subcellularLocation>
        <location evidence="1">Membrane</location>
        <topology evidence="1">Multi-pass membrane protein</topology>
    </subcellularLocation>
</comment>
<dbReference type="PROSITE" id="PS50111">
    <property type="entry name" value="CHEMOTAXIS_TRANSDUC_2"/>
    <property type="match status" value="1"/>
</dbReference>
<dbReference type="GO" id="GO:0004888">
    <property type="term" value="F:transmembrane signaling receptor activity"/>
    <property type="evidence" value="ECO:0007669"/>
    <property type="project" value="InterPro"/>
</dbReference>
<evidence type="ECO:0000256" key="6">
    <source>
        <dbReference type="ARBA" id="ARBA00029447"/>
    </source>
</evidence>
<dbReference type="Gene3D" id="1.10.287.950">
    <property type="entry name" value="Methyl-accepting chemotaxis protein"/>
    <property type="match status" value="1"/>
</dbReference>
<keyword evidence="3 8" id="KW-1133">Transmembrane helix</keyword>
<comment type="caution">
    <text evidence="10">The sequence shown here is derived from an EMBL/GenBank/DDBJ whole genome shotgun (WGS) entry which is preliminary data.</text>
</comment>
<dbReference type="eggNOG" id="COG0840">
    <property type="taxonomic scope" value="Bacteria"/>
</dbReference>
<comment type="similarity">
    <text evidence="6">Belongs to the methyl-accepting chemotaxis (MCP) protein family.</text>
</comment>
<keyword evidence="5 7" id="KW-0807">Transducer</keyword>
<evidence type="ECO:0000256" key="7">
    <source>
        <dbReference type="PROSITE-ProRule" id="PRU00284"/>
    </source>
</evidence>
<gene>
    <name evidence="10" type="ORF">MDG893_07850</name>
</gene>
<dbReference type="GO" id="GO:0006935">
    <property type="term" value="P:chemotaxis"/>
    <property type="evidence" value="ECO:0007669"/>
    <property type="project" value="InterPro"/>
</dbReference>
<name>A6EWA7_9GAMM</name>
<dbReference type="GO" id="GO:0016020">
    <property type="term" value="C:membrane"/>
    <property type="evidence" value="ECO:0007669"/>
    <property type="project" value="UniProtKB-SubCell"/>
</dbReference>
<dbReference type="STRING" id="443152.MDG893_07850"/>
<evidence type="ECO:0000256" key="2">
    <source>
        <dbReference type="ARBA" id="ARBA00022692"/>
    </source>
</evidence>
<dbReference type="InterPro" id="IPR004090">
    <property type="entry name" value="Chemotax_Me-accpt_rcpt"/>
</dbReference>
<feature type="transmembrane region" description="Helical" evidence="8">
    <location>
        <begin position="18"/>
        <end position="40"/>
    </location>
</feature>
<keyword evidence="11" id="KW-1185">Reference proteome</keyword>
<sequence length="544" mass="60225">MDDTPSGDTMLRTVRSRILFFSFLSVFALAALAALSWSIMTRAESASEALVREDLSESWLLEDLEQDHRRLQDLAYKIKAQLMLWDEIDMEFQVLTEALPEHWRVIEDNAGLSEWATENRALFENVLALIESMRPGIEGRSYYRVGQVVDFDLFPALGPMLAAINNRKEASRNIIEVRSQDLLAFLDAQKIWLLAGSAVFLMSVVLMTLWLRRSVIGRLQLLESGLREMDETSDLSRRPIITGNDEVAGVTRALVGLVSRFELFIGEVRTAAHSINDRSASLDTQAEGVQSSTDTTRRQIHDVSQSMAAIANQASAIDLATENSATTVRDAVAANAVVQEGLRNSEQAAEHTVEVIGRVSRSIQALSESSGKIESVIGVIADIAEQTNLLALNAAIEAARAGEHGRGFAVVADEVRTLSRRTSDSTREIRQWVTDLATGVSGVEGLLDEMREAGGMNRRNLDALKDHLERLANQFTELEHRSAEIGDAVAVQRDEIDRVGRRSRALDDSSGSLITSVDNTRQISEYLRQESITMRELISRFKAA</sequence>
<dbReference type="GO" id="GO:0007165">
    <property type="term" value="P:signal transduction"/>
    <property type="evidence" value="ECO:0007669"/>
    <property type="project" value="UniProtKB-KW"/>
</dbReference>
<evidence type="ECO:0000256" key="8">
    <source>
        <dbReference type="SAM" id="Phobius"/>
    </source>
</evidence>
<feature type="transmembrane region" description="Helical" evidence="8">
    <location>
        <begin position="191"/>
        <end position="211"/>
    </location>
</feature>
<evidence type="ECO:0000313" key="11">
    <source>
        <dbReference type="Proteomes" id="UP000005856"/>
    </source>
</evidence>